<proteinExistence type="predicted"/>
<dbReference type="AlphaFoldDB" id="A0A176VWK9"/>
<evidence type="ECO:0000256" key="1">
    <source>
        <dbReference type="SAM" id="MobiDB-lite"/>
    </source>
</evidence>
<gene>
    <name evidence="2" type="ORF">AXG93_2415s1140</name>
</gene>
<protein>
    <submittedName>
        <fullName evidence="2">Uncharacterized protein</fullName>
    </submittedName>
</protein>
<sequence>MEVERRDEGRGGQETRGEEPWKDGDRMHIFPCYETLCGGGMDKTMDGGTSIPQLFAMRSTGSLVVVVVDAPTYKSSLDQRQRQRARAGAGVKRAGAVAAFCFEVEETMDLKHFDSEGA</sequence>
<reference evidence="2" key="1">
    <citation type="submission" date="2016-03" db="EMBL/GenBank/DDBJ databases">
        <title>Mechanisms controlling the formation of the plant cell surface in tip-growing cells are functionally conserved among land plants.</title>
        <authorList>
            <person name="Honkanen S."/>
            <person name="Jones V.A."/>
            <person name="Morieri G."/>
            <person name="Champion C."/>
            <person name="Hetherington A.J."/>
            <person name="Kelly S."/>
            <person name="Saint-Marcoux D."/>
            <person name="Proust H."/>
            <person name="Prescott H."/>
            <person name="Dolan L."/>
        </authorList>
    </citation>
    <scope>NUCLEOTIDE SEQUENCE [LARGE SCALE GENOMIC DNA]</scope>
    <source>
        <tissue evidence="2">Whole gametophyte</tissue>
    </source>
</reference>
<feature type="region of interest" description="Disordered" evidence="1">
    <location>
        <begin position="1"/>
        <end position="24"/>
    </location>
</feature>
<dbReference type="Proteomes" id="UP000077202">
    <property type="component" value="Unassembled WGS sequence"/>
</dbReference>
<evidence type="ECO:0000313" key="3">
    <source>
        <dbReference type="Proteomes" id="UP000077202"/>
    </source>
</evidence>
<name>A0A176VWK9_MARPO</name>
<accession>A0A176VWK9</accession>
<organism evidence="2 3">
    <name type="scientific">Marchantia polymorpha subsp. ruderalis</name>
    <dbReference type="NCBI Taxonomy" id="1480154"/>
    <lineage>
        <taxon>Eukaryota</taxon>
        <taxon>Viridiplantae</taxon>
        <taxon>Streptophyta</taxon>
        <taxon>Embryophyta</taxon>
        <taxon>Marchantiophyta</taxon>
        <taxon>Marchantiopsida</taxon>
        <taxon>Marchantiidae</taxon>
        <taxon>Marchantiales</taxon>
        <taxon>Marchantiaceae</taxon>
        <taxon>Marchantia</taxon>
    </lineage>
</organism>
<dbReference type="EMBL" id="LVLJ01002571">
    <property type="protein sequence ID" value="OAE24535.1"/>
    <property type="molecule type" value="Genomic_DNA"/>
</dbReference>
<evidence type="ECO:0000313" key="2">
    <source>
        <dbReference type="EMBL" id="OAE24535.1"/>
    </source>
</evidence>
<comment type="caution">
    <text evidence="2">The sequence shown here is derived from an EMBL/GenBank/DDBJ whole genome shotgun (WGS) entry which is preliminary data.</text>
</comment>
<keyword evidence="3" id="KW-1185">Reference proteome</keyword>